<organism evidence="1 2">
    <name type="scientific">Marvinbryantia formatexigens DSM 14469</name>
    <dbReference type="NCBI Taxonomy" id="478749"/>
    <lineage>
        <taxon>Bacteria</taxon>
        <taxon>Bacillati</taxon>
        <taxon>Bacillota</taxon>
        <taxon>Clostridia</taxon>
        <taxon>Lachnospirales</taxon>
        <taxon>Lachnospiraceae</taxon>
        <taxon>Marvinbryantia</taxon>
    </lineage>
</organism>
<gene>
    <name evidence="1" type="ORF">BRYFOR_09848</name>
</gene>
<reference evidence="1" key="1">
    <citation type="submission" date="2009-07" db="EMBL/GenBank/DDBJ databases">
        <authorList>
            <person name="Weinstock G."/>
            <person name="Sodergren E."/>
            <person name="Clifton S."/>
            <person name="Fulton L."/>
            <person name="Fulton B."/>
            <person name="Courtney L."/>
            <person name="Fronick C."/>
            <person name="Harrison M."/>
            <person name="Strong C."/>
            <person name="Farmer C."/>
            <person name="Delahaunty K."/>
            <person name="Markovic C."/>
            <person name="Hall O."/>
            <person name="Minx P."/>
            <person name="Tomlinson C."/>
            <person name="Mitreva M."/>
            <person name="Nelson J."/>
            <person name="Hou S."/>
            <person name="Wollam A."/>
            <person name="Pepin K.H."/>
            <person name="Johnson M."/>
            <person name="Bhonagiri V."/>
            <person name="Nash W.E."/>
            <person name="Warren W."/>
            <person name="Chinwalla A."/>
            <person name="Mardis E.R."/>
            <person name="Wilson R.K."/>
        </authorList>
    </citation>
    <scope>NUCLEOTIDE SEQUENCE [LARGE SCALE GENOMIC DNA]</scope>
    <source>
        <strain evidence="1">DSM 14469</strain>
    </source>
</reference>
<dbReference type="AlphaFoldDB" id="C6LME8"/>
<sequence>MRDATPNEQKSHANEESGAICECGEGLRECAARSNPWAFINREACKAEGTLETLPRMSKKAMRAKRVGFTFWRKYEVY</sequence>
<evidence type="ECO:0000313" key="2">
    <source>
        <dbReference type="Proteomes" id="UP000005561"/>
    </source>
</evidence>
<comment type="caution">
    <text evidence="1">The sequence shown here is derived from an EMBL/GenBank/DDBJ whole genome shotgun (WGS) entry which is preliminary data.</text>
</comment>
<proteinExistence type="predicted"/>
<name>C6LME8_9FIRM</name>
<accession>C6LME8</accession>
<evidence type="ECO:0000313" key="1">
    <source>
        <dbReference type="EMBL" id="EET58209.1"/>
    </source>
</evidence>
<dbReference type="EMBL" id="ACCL02000042">
    <property type="protein sequence ID" value="EET58209.1"/>
    <property type="molecule type" value="Genomic_DNA"/>
</dbReference>
<protein>
    <submittedName>
        <fullName evidence="1">Uncharacterized protein</fullName>
    </submittedName>
</protein>
<keyword evidence="2" id="KW-1185">Reference proteome</keyword>
<dbReference type="Proteomes" id="UP000005561">
    <property type="component" value="Unassembled WGS sequence"/>
</dbReference>
<dbReference type="STRING" id="168384.SAMN05660368_03511"/>